<organism evidence="3 4">
    <name type="scientific">Dulcicalothrix desertica PCC 7102</name>
    <dbReference type="NCBI Taxonomy" id="232991"/>
    <lineage>
        <taxon>Bacteria</taxon>
        <taxon>Bacillati</taxon>
        <taxon>Cyanobacteriota</taxon>
        <taxon>Cyanophyceae</taxon>
        <taxon>Nostocales</taxon>
        <taxon>Calotrichaceae</taxon>
        <taxon>Dulcicalothrix</taxon>
    </lineage>
</organism>
<dbReference type="InterPro" id="IPR036162">
    <property type="entry name" value="Resolvase-like_N_sf"/>
</dbReference>
<evidence type="ECO:0000313" key="3">
    <source>
        <dbReference type="EMBL" id="RUT02526.1"/>
    </source>
</evidence>
<dbReference type="Pfam" id="PF00239">
    <property type="entry name" value="Resolvase"/>
    <property type="match status" value="1"/>
</dbReference>
<dbReference type="EMBL" id="RSCL01000016">
    <property type="protein sequence ID" value="RUT02526.1"/>
    <property type="molecule type" value="Genomic_DNA"/>
</dbReference>
<dbReference type="SUPFAM" id="SSF53041">
    <property type="entry name" value="Resolvase-like"/>
    <property type="match status" value="1"/>
</dbReference>
<dbReference type="PROSITE" id="PS51736">
    <property type="entry name" value="RECOMBINASES_3"/>
    <property type="match status" value="1"/>
</dbReference>
<proteinExistence type="predicted"/>
<reference evidence="3" key="2">
    <citation type="journal article" date="2019" name="Genome Biol. Evol.">
        <title>Day and night: Metabolic profiles and evolutionary relationships of six axenic non-marine cyanobacteria.</title>
        <authorList>
            <person name="Will S.E."/>
            <person name="Henke P."/>
            <person name="Boedeker C."/>
            <person name="Huang S."/>
            <person name="Brinkmann H."/>
            <person name="Rohde M."/>
            <person name="Jarek M."/>
            <person name="Friedl T."/>
            <person name="Seufert S."/>
            <person name="Schumacher M."/>
            <person name="Overmann J."/>
            <person name="Neumann-Schaal M."/>
            <person name="Petersen J."/>
        </authorList>
    </citation>
    <scope>NUCLEOTIDE SEQUENCE [LARGE SCALE GENOMIC DNA]</scope>
    <source>
        <strain evidence="3">PCC 7102</strain>
    </source>
</reference>
<dbReference type="InterPro" id="IPR051491">
    <property type="entry name" value="Recombinase/Transposase-rel"/>
</dbReference>
<dbReference type="Proteomes" id="UP000271624">
    <property type="component" value="Unassembled WGS sequence"/>
</dbReference>
<sequence length="219" mass="25308">MENSEWLNSSQAANLIGCHAQSIRRWEKEGKIKAYRTPGGQRRFKRSEVEQFTGLATLTVQKRTVCYGRVSTNGQRDDLDRQIDFLGTRYPEAEIISEIGSGLNFRRHKFITILKRVVSGDIQRLVVAHPDRLCRFGFDLIEWLCTEFDCELVVLDNRKLSPQEELINDMLSIVDCFSSRLYGLRKYRKQLALELRTESFQEVAKHSSKLECQDSGISL</sequence>
<comment type="caution">
    <text evidence="3">The sequence shown here is derived from an EMBL/GenBank/DDBJ whole genome shotgun (WGS) entry which is preliminary data.</text>
</comment>
<dbReference type="InterPro" id="IPR010093">
    <property type="entry name" value="SinI_DNA-bd"/>
</dbReference>
<dbReference type="PANTHER" id="PTHR36172">
    <property type="match status" value="1"/>
</dbReference>
<dbReference type="SUPFAM" id="SSF46955">
    <property type="entry name" value="Putative DNA-binding domain"/>
    <property type="match status" value="1"/>
</dbReference>
<dbReference type="InterPro" id="IPR000551">
    <property type="entry name" value="MerR-type_HTH_dom"/>
</dbReference>
<dbReference type="InterPro" id="IPR048046">
    <property type="entry name" value="Transpos_IS607"/>
</dbReference>
<dbReference type="RefSeq" id="WP_127084229.1">
    <property type="nucleotide sequence ID" value="NZ_RSCL01000016.1"/>
</dbReference>
<reference evidence="3" key="1">
    <citation type="submission" date="2018-12" db="EMBL/GenBank/DDBJ databases">
        <authorList>
            <person name="Will S."/>
            <person name="Neumann-Schaal M."/>
            <person name="Henke P."/>
        </authorList>
    </citation>
    <scope>NUCLEOTIDE SEQUENCE</scope>
    <source>
        <strain evidence="3">PCC 7102</strain>
    </source>
</reference>
<protein>
    <submittedName>
        <fullName evidence="3">IS607 family transposase ISTko1</fullName>
    </submittedName>
</protein>
<dbReference type="InterPro" id="IPR041718">
    <property type="entry name" value="IS607_transposase-like"/>
</dbReference>
<dbReference type="SMART" id="SM00857">
    <property type="entry name" value="Resolvase"/>
    <property type="match status" value="1"/>
</dbReference>
<evidence type="ECO:0000259" key="1">
    <source>
        <dbReference type="PROSITE" id="PS50937"/>
    </source>
</evidence>
<dbReference type="Gene3D" id="1.10.287.2170">
    <property type="match status" value="1"/>
</dbReference>
<dbReference type="GO" id="GO:0006355">
    <property type="term" value="P:regulation of DNA-templated transcription"/>
    <property type="evidence" value="ECO:0007669"/>
    <property type="project" value="InterPro"/>
</dbReference>
<dbReference type="GO" id="GO:0003677">
    <property type="term" value="F:DNA binding"/>
    <property type="evidence" value="ECO:0007669"/>
    <property type="project" value="InterPro"/>
</dbReference>
<dbReference type="PROSITE" id="PS50937">
    <property type="entry name" value="HTH_MERR_2"/>
    <property type="match status" value="1"/>
</dbReference>
<dbReference type="GO" id="GO:0000150">
    <property type="term" value="F:DNA strand exchange activity"/>
    <property type="evidence" value="ECO:0007669"/>
    <property type="project" value="InterPro"/>
</dbReference>
<dbReference type="Gene3D" id="3.40.50.1390">
    <property type="entry name" value="Resolvase, N-terminal catalytic domain"/>
    <property type="match status" value="1"/>
</dbReference>
<dbReference type="InterPro" id="IPR006119">
    <property type="entry name" value="Resolv_N"/>
</dbReference>
<dbReference type="CDD" id="cd03769">
    <property type="entry name" value="SR_IS607_transposase_like"/>
    <property type="match status" value="1"/>
</dbReference>
<dbReference type="CDD" id="cd04762">
    <property type="entry name" value="HTH_MerR-trunc"/>
    <property type="match status" value="1"/>
</dbReference>
<feature type="domain" description="Resolvase/invertase-type recombinase catalytic" evidence="2">
    <location>
        <begin position="63"/>
        <end position="200"/>
    </location>
</feature>
<dbReference type="PANTHER" id="PTHR36172:SF1">
    <property type="entry name" value="RESOLVASE-RELATED"/>
    <property type="match status" value="1"/>
</dbReference>
<dbReference type="OrthoDB" id="460054at2"/>
<accession>A0A433V8U1</accession>
<dbReference type="NCBIfam" id="NF033518">
    <property type="entry name" value="transpos_IS607"/>
    <property type="match status" value="1"/>
</dbReference>
<dbReference type="NCBIfam" id="TIGR01764">
    <property type="entry name" value="excise"/>
    <property type="match status" value="1"/>
</dbReference>
<evidence type="ECO:0000313" key="4">
    <source>
        <dbReference type="Proteomes" id="UP000271624"/>
    </source>
</evidence>
<feature type="domain" description="HTH merR-type" evidence="1">
    <location>
        <begin position="10"/>
        <end position="50"/>
    </location>
</feature>
<dbReference type="Gene3D" id="1.10.1660.10">
    <property type="match status" value="1"/>
</dbReference>
<keyword evidence="4" id="KW-1185">Reference proteome</keyword>
<gene>
    <name evidence="3" type="ORF">DSM106972_060040</name>
</gene>
<name>A0A433V8U1_9CYAN</name>
<dbReference type="Pfam" id="PF12728">
    <property type="entry name" value="HTH_17"/>
    <property type="match status" value="1"/>
</dbReference>
<dbReference type="InterPro" id="IPR009061">
    <property type="entry name" value="DNA-bd_dom_put_sf"/>
</dbReference>
<dbReference type="InterPro" id="IPR041657">
    <property type="entry name" value="HTH_17"/>
</dbReference>
<evidence type="ECO:0000259" key="2">
    <source>
        <dbReference type="PROSITE" id="PS51736"/>
    </source>
</evidence>
<dbReference type="AlphaFoldDB" id="A0A433V8U1"/>